<feature type="transmembrane region" description="Helical" evidence="5">
    <location>
        <begin position="211"/>
        <end position="231"/>
    </location>
</feature>
<dbReference type="Proteomes" id="UP000271087">
    <property type="component" value="Unassembled WGS sequence"/>
</dbReference>
<evidence type="ECO:0000256" key="5">
    <source>
        <dbReference type="SAM" id="Phobius"/>
    </source>
</evidence>
<evidence type="ECO:0000313" key="7">
    <source>
        <dbReference type="Proteomes" id="UP000271087"/>
    </source>
</evidence>
<feature type="transmembrane region" description="Helical" evidence="5">
    <location>
        <begin position="114"/>
        <end position="132"/>
    </location>
</feature>
<dbReference type="EMBL" id="UYRW01001261">
    <property type="protein sequence ID" value="VDK75798.1"/>
    <property type="molecule type" value="Genomic_DNA"/>
</dbReference>
<dbReference type="InterPro" id="IPR005178">
    <property type="entry name" value="Ostalpha/TMEM184C"/>
</dbReference>
<feature type="transmembrane region" description="Helical" evidence="5">
    <location>
        <begin position="288"/>
        <end position="310"/>
    </location>
</feature>
<evidence type="ECO:0000256" key="1">
    <source>
        <dbReference type="ARBA" id="ARBA00004141"/>
    </source>
</evidence>
<keyword evidence="2 5" id="KW-0812">Transmembrane</keyword>
<evidence type="ECO:0000313" key="6">
    <source>
        <dbReference type="EMBL" id="VDK75798.1"/>
    </source>
</evidence>
<evidence type="ECO:0000256" key="4">
    <source>
        <dbReference type="ARBA" id="ARBA00023136"/>
    </source>
</evidence>
<sequence length="341" mass="38825">MFRILVKLLADSLLNCTDGPVGIPNAPLCWSDLKCQFSGIELTFILALVISTIISLATTCLGALHIFYLSFYVTQHYRRGFIVYLAGTAPFVSLLSLVAMYMPRVWFLSHLLGFLYFSIALWVIICLLMNIFEGRQKMVRKMKNGSSRISVQTPPLCCVFPCLPELELDQRRIRFCEMMVFQTPCIRLIFTILSLMLYFEYQDGAILALKILDFISLPSLLIGIYGTHILVTTVSNLDELISCRYIVVFRLLDFYFMFYGIQQPIFDFMARAGLFGCGTVLPSLETAFFWKNFVVVIESFFVSLISTILLNPSRSAFFDKYPSSRSVASSVGTCEYNIQQQ</sequence>
<reference evidence="6 7" key="2">
    <citation type="submission" date="2018-08" db="EMBL/GenBank/DDBJ databases">
        <authorList>
            <person name="Laetsch R D."/>
            <person name="Stevens L."/>
            <person name="Kumar S."/>
            <person name="Blaxter L. M."/>
        </authorList>
    </citation>
    <scope>NUCLEOTIDE SEQUENCE [LARGE SCALE GENOMIC DNA]</scope>
</reference>
<feature type="transmembrane region" description="Helical" evidence="5">
    <location>
        <begin position="243"/>
        <end position="261"/>
    </location>
</feature>
<name>A0A182EAG7_ONCOC</name>
<dbReference type="SMART" id="SM01417">
    <property type="entry name" value="Solute_trans_a"/>
    <property type="match status" value="1"/>
</dbReference>
<keyword evidence="4 5" id="KW-0472">Membrane</keyword>
<proteinExistence type="predicted"/>
<evidence type="ECO:0000313" key="8">
    <source>
        <dbReference type="WBParaSite" id="nOo.2.0.1.t05041-RA"/>
    </source>
</evidence>
<dbReference type="OrthoDB" id="5832279at2759"/>
<feature type="transmembrane region" description="Helical" evidence="5">
    <location>
        <begin position="179"/>
        <end position="199"/>
    </location>
</feature>
<organism evidence="8">
    <name type="scientific">Onchocerca ochengi</name>
    <name type="common">Filarial nematode worm</name>
    <dbReference type="NCBI Taxonomy" id="42157"/>
    <lineage>
        <taxon>Eukaryota</taxon>
        <taxon>Metazoa</taxon>
        <taxon>Ecdysozoa</taxon>
        <taxon>Nematoda</taxon>
        <taxon>Chromadorea</taxon>
        <taxon>Rhabditida</taxon>
        <taxon>Spirurina</taxon>
        <taxon>Spiruromorpha</taxon>
        <taxon>Filarioidea</taxon>
        <taxon>Onchocercidae</taxon>
        <taxon>Onchocerca</taxon>
    </lineage>
</organism>
<dbReference type="AlphaFoldDB" id="A0A182EAG7"/>
<dbReference type="Pfam" id="PF03619">
    <property type="entry name" value="Solute_trans_a"/>
    <property type="match status" value="1"/>
</dbReference>
<feature type="transmembrane region" description="Helical" evidence="5">
    <location>
        <begin position="44"/>
        <end position="69"/>
    </location>
</feature>
<dbReference type="GO" id="GO:0016020">
    <property type="term" value="C:membrane"/>
    <property type="evidence" value="ECO:0007669"/>
    <property type="project" value="UniProtKB-SubCell"/>
</dbReference>
<gene>
    <name evidence="6" type="ORF">NOO_LOCUS5041</name>
</gene>
<comment type="subcellular location">
    <subcellularLocation>
        <location evidence="1">Membrane</location>
        <topology evidence="1">Multi-pass membrane protein</topology>
    </subcellularLocation>
</comment>
<feature type="transmembrane region" description="Helical" evidence="5">
    <location>
        <begin position="81"/>
        <end position="102"/>
    </location>
</feature>
<evidence type="ECO:0000256" key="2">
    <source>
        <dbReference type="ARBA" id="ARBA00022692"/>
    </source>
</evidence>
<keyword evidence="7" id="KW-1185">Reference proteome</keyword>
<protein>
    <submittedName>
        <fullName evidence="8">G_PROTEIN_RECEP_F1_2 domain-containing protein</fullName>
    </submittedName>
</protein>
<evidence type="ECO:0000256" key="3">
    <source>
        <dbReference type="ARBA" id="ARBA00022989"/>
    </source>
</evidence>
<keyword evidence="3 5" id="KW-1133">Transmembrane helix</keyword>
<reference evidence="8" key="1">
    <citation type="submission" date="2016-06" db="UniProtKB">
        <authorList>
            <consortium name="WormBaseParasite"/>
        </authorList>
    </citation>
    <scope>IDENTIFICATION</scope>
</reference>
<dbReference type="STRING" id="42157.A0A182EAG7"/>
<dbReference type="PANTHER" id="PTHR23423">
    <property type="entry name" value="ORGANIC SOLUTE TRANSPORTER-RELATED"/>
    <property type="match status" value="1"/>
</dbReference>
<accession>A0A182EAG7</accession>
<dbReference type="WBParaSite" id="nOo.2.0.1.t05041-RA">
    <property type="protein sequence ID" value="nOo.2.0.1.t05041-RA"/>
    <property type="gene ID" value="nOo.2.0.1.g05041"/>
</dbReference>